<dbReference type="AlphaFoldDB" id="A0A7W9QGR9"/>
<keyword evidence="3" id="KW-1185">Reference proteome</keyword>
<organism evidence="2 3">
    <name type="scientific">Streptomyces zagrosensis</name>
    <dbReference type="NCBI Taxonomy" id="1042984"/>
    <lineage>
        <taxon>Bacteria</taxon>
        <taxon>Bacillati</taxon>
        <taxon>Actinomycetota</taxon>
        <taxon>Actinomycetes</taxon>
        <taxon>Kitasatosporales</taxon>
        <taxon>Streptomycetaceae</taxon>
        <taxon>Streptomyces</taxon>
    </lineage>
</organism>
<dbReference type="SUPFAM" id="SSF56601">
    <property type="entry name" value="beta-lactamase/transpeptidase-like"/>
    <property type="match status" value="1"/>
</dbReference>
<dbReference type="PROSITE" id="PS51257">
    <property type="entry name" value="PROKAR_LIPOPROTEIN"/>
    <property type="match status" value="1"/>
</dbReference>
<dbReference type="Pfam" id="PF00144">
    <property type="entry name" value="Beta-lactamase"/>
    <property type="match status" value="1"/>
</dbReference>
<proteinExistence type="predicted"/>
<sequence length="565" mass="57977">MPKKTLATMTALVLVGALSSCSKDRGAPSSKPTASVRAEQCDPQLDAAFEAWEQAGFSGTVAVSSGGRFSCLAAYGVADDAAKTPHTVNTVFNIGSITKAVTAATVYDLAEDGKLAFDDRAGDLLPELTGPAAKVTINQLLLHTSGLNGSHGHDHQPLDRAAALAAINAMKPAFGPGTDYAYSNAGYTLLALIIEKVSGTGYREYTASKMLRLPGGRIAGGFWDGRPAATGPRAIGYLDDGRTGESGDFAGPHWALDGNGGLSMSAGDLAAWTHALFTGQLVSAESARAISTPGYDHGEGQAETPGWVAHDASRYGEPFLATAGGGGDVGHSAVALWVPEKQQVIAIASNKPKVSAEQLLKKVAPALLAGTPIPAPSRPTGGGQASKATAGTYTLNTGGTFDVTPAGNEITIKAHGADAITRLFPPNGSAQAADFKAMEQRVLALLDGKTDEGRKERASLEDTFGAIRKTTLAGTMFHDGDIRTYVNLTAGTASVAGWYSVDPQGGIIAADVPTKPPALTFTAAGRDRYRPNDPIDAGPKVTVKLKDGTMTLFGPGGASVTATAS</sequence>
<feature type="domain" description="Beta-lactamase-related" evidence="1">
    <location>
        <begin position="52"/>
        <end position="356"/>
    </location>
</feature>
<reference evidence="2 3" key="1">
    <citation type="submission" date="2020-08" db="EMBL/GenBank/DDBJ databases">
        <title>Genomic Encyclopedia of Type Strains, Phase III (KMG-III): the genomes of soil and plant-associated and newly described type strains.</title>
        <authorList>
            <person name="Whitman W."/>
        </authorList>
    </citation>
    <scope>NUCLEOTIDE SEQUENCE [LARGE SCALE GENOMIC DNA]</scope>
    <source>
        <strain evidence="2 3">CECT 8305</strain>
    </source>
</reference>
<accession>A0A7W9QGR9</accession>
<dbReference type="Gene3D" id="3.40.710.10">
    <property type="entry name" value="DD-peptidase/beta-lactamase superfamily"/>
    <property type="match status" value="1"/>
</dbReference>
<dbReference type="EMBL" id="JACHJL010000018">
    <property type="protein sequence ID" value="MBB5938737.1"/>
    <property type="molecule type" value="Genomic_DNA"/>
</dbReference>
<gene>
    <name evidence="2" type="ORF">FHS42_005828</name>
</gene>
<dbReference type="InterPro" id="IPR012338">
    <property type="entry name" value="Beta-lactam/transpept-like"/>
</dbReference>
<evidence type="ECO:0000313" key="2">
    <source>
        <dbReference type="EMBL" id="MBB5938737.1"/>
    </source>
</evidence>
<name>A0A7W9QGR9_9ACTN</name>
<dbReference type="PANTHER" id="PTHR46825">
    <property type="entry name" value="D-ALANYL-D-ALANINE-CARBOXYPEPTIDASE/ENDOPEPTIDASE AMPH"/>
    <property type="match status" value="1"/>
</dbReference>
<dbReference type="InterPro" id="IPR001466">
    <property type="entry name" value="Beta-lactam-related"/>
</dbReference>
<evidence type="ECO:0000259" key="1">
    <source>
        <dbReference type="Pfam" id="PF00144"/>
    </source>
</evidence>
<evidence type="ECO:0000313" key="3">
    <source>
        <dbReference type="Proteomes" id="UP000588098"/>
    </source>
</evidence>
<dbReference type="Proteomes" id="UP000588098">
    <property type="component" value="Unassembled WGS sequence"/>
</dbReference>
<comment type="caution">
    <text evidence="2">The sequence shown here is derived from an EMBL/GenBank/DDBJ whole genome shotgun (WGS) entry which is preliminary data.</text>
</comment>
<dbReference type="InterPro" id="IPR050491">
    <property type="entry name" value="AmpC-like"/>
</dbReference>
<dbReference type="PANTHER" id="PTHR46825:SF7">
    <property type="entry name" value="D-ALANYL-D-ALANINE CARBOXYPEPTIDASE"/>
    <property type="match status" value="1"/>
</dbReference>
<protein>
    <submittedName>
        <fullName evidence="2">CubicO group peptidase (Beta-lactamase class C family)</fullName>
    </submittedName>
</protein>
<dbReference type="RefSeq" id="WP_184576731.1">
    <property type="nucleotide sequence ID" value="NZ_JACHJL010000018.1"/>
</dbReference>